<comment type="miscellaneous">
    <text evidence="32">Inhibitors targeting HIV-1 viral envelope proteins are used as antiretroviral drugs. Attachment of virions to the cell surface via non-specific interactions and CD4 binding can be blocked by inhibitors that include cyanovirin-N, cyclotriazadisulfonamide analogs, PRO 2000, TNX 355 and PRO 542. In addition, BMS 806 can block CD4-induced conformational changes. Env interactions with the coreceptor molecules can be targeted by CCR5 antagonists including SCH-D, maraviroc (UK 427857) and aplaviroc (GW 873140), and the CXCR4 antagonist AMD 070. Fusion of viral and cellular membranes can be inhibited by peptides such as enfuvirtide and tifuvirtide (T 1249). Resistance to inhibitors associated with mutations in Env are observed. Most of the time, single mutations confer only a modest reduction in drug susceptibility. Combination of several mutations is usually required to develop a high-level drug resistance.</text>
</comment>
<evidence type="ECO:0000256" key="26">
    <source>
        <dbReference type="ARBA" id="ARBA00023139"/>
    </source>
</evidence>
<comment type="domain">
    <text evidence="32 33">The 17 amino acids long immunosuppressive region is present in many retroviral envelope proteins. Synthetic peptides derived from this relatively conserved sequence inhibit immune function in vitro and in vivo.</text>
</comment>
<dbReference type="GO" id="GO:0016020">
    <property type="term" value="C:membrane"/>
    <property type="evidence" value="ECO:0007669"/>
    <property type="project" value="UniProtKB-UniRule"/>
</dbReference>
<keyword evidence="27 32" id="KW-1015">Disulfide bond</keyword>
<evidence type="ECO:0000256" key="19">
    <source>
        <dbReference type="ARBA" id="ARBA00022870"/>
    </source>
</evidence>
<dbReference type="GO" id="GO:0020002">
    <property type="term" value="C:host cell plasma membrane"/>
    <property type="evidence" value="ECO:0007669"/>
    <property type="project" value="UniProtKB-SubCell"/>
</dbReference>
<dbReference type="InterPro" id="IPR000777">
    <property type="entry name" value="HIV1_Gp120"/>
</dbReference>
<gene>
    <name evidence="32" type="primary">env</name>
</gene>
<keyword evidence="30 32" id="KW-0449">Lipoprotein</keyword>
<dbReference type="Pfam" id="PF00516">
    <property type="entry name" value="GP120"/>
    <property type="match status" value="2"/>
</dbReference>
<evidence type="ECO:0000256" key="14">
    <source>
        <dbReference type="ARBA" id="ARBA00022692"/>
    </source>
</evidence>
<feature type="domain" description="Human immunodeficiency virus 1 envelope glycoprotein Gp120" evidence="34">
    <location>
        <begin position="143"/>
        <end position="501"/>
    </location>
</feature>
<comment type="domain">
    <text evidence="32">Some of the most genetically diverse regions of the viral genome are present in Env. They are called variable regions 1 through 5 (V1 through V5). Coreceptor usage of gp120 is determined mainly by the primary structure of the third variable region (V3) in the outer domain of gp120. The sequence of V3 determines which coreceptor, CCR5 and/or CXCR4 (corresponding to R5/macrophage, X4/T cell and R5X4/T cell and macrophage tropism), is used to trigger the fusion potential of the Env complex, and hence which cells the virus can infect. Binding to CCR5 involves a region adjacent in addition to V3.</text>
</comment>
<dbReference type="InterPro" id="IPR000328">
    <property type="entry name" value="GP41-like"/>
</dbReference>
<dbReference type="FunFam" id="2.170.40.20:FF:000002">
    <property type="entry name" value="Envelope glycoprotein gp160"/>
    <property type="match status" value="1"/>
</dbReference>
<evidence type="ECO:0000256" key="31">
    <source>
        <dbReference type="ARBA" id="ARBA00023296"/>
    </source>
</evidence>
<comment type="caution">
    <text evidence="32 33">Lacks conserved residue(s) required for the propagation of feature annotation.</text>
</comment>
<keyword evidence="20 32" id="KW-0261">Viral envelope protein</keyword>
<comment type="domain">
    <text evidence="32">The YXXL motif is involved in determining the exact site of viral release at the surface of infected mononuclear cells and promotes endocytosis. YXXL and di-leucine endocytosis motifs interact directly or indirectly with the clathrin adapter complexes, opperate independently, and their activities are not additive.</text>
</comment>
<comment type="PTM">
    <text evidence="32">Specific enzymatic cleavages in vivo yield mature proteins. Envelope glycoproteins are synthesized as a inactive precursor that is heavily N-glycosylated and processed likely by host cell furin in the Golgi to yield the mature SU and TM proteins. The cleavage site between SU and TM requires the minimal sequence [KR]-X-[KR]-R. About 2 of the 9 disulfide bonds of gp41 are reduced by P4HB/PDI, following binding to CD4 receptor.</text>
</comment>
<feature type="short sequence motif" description="Di-leucine internalization motif" evidence="32">
    <location>
        <begin position="845"/>
        <end position="846"/>
    </location>
</feature>
<dbReference type="Gene3D" id="1.10.287.210">
    <property type="match status" value="1"/>
</dbReference>
<keyword evidence="25 32" id="KW-0472">Membrane</keyword>
<evidence type="ECO:0000256" key="16">
    <source>
        <dbReference type="ARBA" id="ARBA00022729"/>
    </source>
</evidence>
<feature type="short sequence motif" description="YXXL motif; contains endocytosis signal" evidence="32">
    <location>
        <begin position="702"/>
        <end position="705"/>
    </location>
</feature>
<evidence type="ECO:0000256" key="27">
    <source>
        <dbReference type="ARBA" id="ARBA00023157"/>
    </source>
</evidence>
<comment type="subunit">
    <text evidence="32">The mature envelope protein (Env) consists of a homotrimer of non-covalently associated gp120-gp41 heterodimers. The resulting complex protrudes from the virus surface as a spike. There seems to be as few as 10 spikes on the average virion. Surface protein gp120 interacts with host CD4, CCR5 and CXCR4. Gp120 also interacts with the C-type lectins CD209/DC-SIGN and CLEC4M/DC-SIGNR (collectively referred to as DC-SIGN(R)). Gp120 and gp41 interact with GalCer. Gp120 interacts with host ITGA4/ITGB7 complex; on CD4+ T-cells, this interaction results in rapid activation of integrin ITGAL/LFA-1, which facilitates efficient cell-to-cell spreading of HIV-1. Gp120 interacts with cell-associated heparan sulfate; this interaction increases virus infectivity on permissive cells and may be involved in infection of CD4- cells.</text>
</comment>
<dbReference type="HAMAP" id="MF_04083">
    <property type="entry name" value="HIV_ENV"/>
    <property type="match status" value="1"/>
</dbReference>
<keyword evidence="16 32" id="KW-0732">Signal</keyword>
<evidence type="ECO:0000256" key="20">
    <source>
        <dbReference type="ARBA" id="ARBA00022879"/>
    </source>
</evidence>
<keyword evidence="12 32" id="KW-1162">Viral penetration into host cytoplasm</keyword>
<feature type="disulfide bond" evidence="32">
    <location>
        <begin position="222"/>
        <end position="233"/>
    </location>
</feature>
<feature type="region of interest" description="MPER; binding to GalCer" evidence="32">
    <location>
        <begin position="652"/>
        <end position="673"/>
    </location>
</feature>
<feature type="domain" description="Retroviral envelope protein GP41-like" evidence="35">
    <location>
        <begin position="520"/>
        <end position="710"/>
    </location>
</feature>
<evidence type="ECO:0000256" key="13">
    <source>
        <dbReference type="ARBA" id="ARBA00022685"/>
    </source>
</evidence>
<dbReference type="Gene3D" id="2.170.40.20">
    <property type="entry name" value="Human immunodeficiency virus 1, Gp160, envelope glycoprotein"/>
    <property type="match status" value="2"/>
</dbReference>
<evidence type="ECO:0000256" key="18">
    <source>
        <dbReference type="ARBA" id="ARBA00022844"/>
    </source>
</evidence>
<dbReference type="SUPFAM" id="SSF56502">
    <property type="entry name" value="gp120 core"/>
    <property type="match status" value="2"/>
</dbReference>
<keyword evidence="8 32" id="KW-1170">Fusion of virus membrane with host endosomal membrane</keyword>
<comment type="subcellular location">
    <molecule>Transmembrane protein gp41</molecule>
    <subcellularLocation>
        <location evidence="32">Virion membrane</location>
        <topology evidence="32">Single-pass type I membrane protein</topology>
    </subcellularLocation>
    <subcellularLocation>
        <location evidence="32">Host cell membrane</location>
        <topology evidence="32">Single-pass type I membrane protein</topology>
    </subcellularLocation>
    <subcellularLocation>
        <location evidence="32">Host endosome membrane</location>
        <topology evidence="32">Single-pass type I membrane protein</topology>
    </subcellularLocation>
    <text evidence="32">It is probably concentrated at the site of budding and incorporated into the virions possibly by contacts between the cytoplasmic tail of Env and the N-terminus of Gag.</text>
</comment>
<feature type="disulfide bond" evidence="32">
    <location>
        <begin position="212"/>
        <end position="241"/>
    </location>
</feature>
<dbReference type="FunFam" id="1.10.287.210:FF:000001">
    <property type="entry name" value="Envelope glycoprotein gp160"/>
    <property type="match status" value="1"/>
</dbReference>
<keyword evidence="29 32" id="KW-0899">Viral immunoevasion</keyword>
<keyword evidence="11 32" id="KW-0945">Host-virus interaction</keyword>
<dbReference type="EMBL" id="KT008660">
    <property type="protein sequence ID" value="AKQ20958.1"/>
    <property type="molecule type" value="Genomic_RNA"/>
</dbReference>
<feature type="lipid moiety-binding region" description="S-palmitoyl cysteine; by host" evidence="32">
    <location>
        <position position="754"/>
    </location>
</feature>
<dbReference type="FunFam" id="1.20.5.490:FF:000001">
    <property type="entry name" value="Envelope glycoprotein gp160"/>
    <property type="match status" value="1"/>
</dbReference>
<comment type="domain">
    <text evidence="32">The CD4-binding region is targeted by the antibody b12.</text>
</comment>
<keyword evidence="7 32" id="KW-1168">Fusion of virus membrane with host membrane</keyword>
<evidence type="ECO:0000256" key="23">
    <source>
        <dbReference type="ARBA" id="ARBA00023046"/>
    </source>
</evidence>
<dbReference type="GO" id="GO:0019062">
    <property type="term" value="P:virion attachment to host cell"/>
    <property type="evidence" value="ECO:0007669"/>
    <property type="project" value="UniProtKB-UniRule"/>
</dbReference>
<evidence type="ECO:0000256" key="11">
    <source>
        <dbReference type="ARBA" id="ARBA00022581"/>
    </source>
</evidence>
<proteinExistence type="inferred from homology"/>
<evidence type="ECO:0000256" key="1">
    <source>
        <dbReference type="ARBA" id="ARBA00004402"/>
    </source>
</evidence>
<evidence type="ECO:0000256" key="8">
    <source>
        <dbReference type="ARBA" id="ARBA00022510"/>
    </source>
</evidence>
<dbReference type="GO" id="GO:0039654">
    <property type="term" value="P:fusion of virus membrane with host endosome membrane"/>
    <property type="evidence" value="ECO:0007669"/>
    <property type="project" value="UniProtKB-UniRule"/>
</dbReference>
<evidence type="ECO:0000256" key="17">
    <source>
        <dbReference type="ARBA" id="ARBA00022804"/>
    </source>
</evidence>
<feature type="region of interest" description="V5" evidence="32">
    <location>
        <begin position="451"/>
        <end position="461"/>
    </location>
</feature>
<feature type="transmembrane region" description="Helical" evidence="33">
    <location>
        <begin position="668"/>
        <end position="695"/>
    </location>
</feature>
<evidence type="ECO:0000256" key="2">
    <source>
        <dbReference type="ARBA" id="ARBA00004433"/>
    </source>
</evidence>
<evidence type="ECO:0000256" key="21">
    <source>
        <dbReference type="ARBA" id="ARBA00022890"/>
    </source>
</evidence>
<feature type="coiled-coil region" evidence="32">
    <location>
        <begin position="623"/>
        <end position="657"/>
    </location>
</feature>
<evidence type="ECO:0000256" key="28">
    <source>
        <dbReference type="ARBA" id="ARBA00023180"/>
    </source>
</evidence>
<evidence type="ECO:0000256" key="12">
    <source>
        <dbReference type="ARBA" id="ARBA00022595"/>
    </source>
</evidence>
<organismHost>
    <name type="scientific">Homo sapiens</name>
    <name type="common">Human</name>
    <dbReference type="NCBI Taxonomy" id="9606"/>
</organismHost>
<keyword evidence="9 32" id="KW-1032">Host cell membrane</keyword>
<keyword evidence="22 32" id="KW-1133">Transmembrane helix</keyword>
<dbReference type="CDD" id="cd09909">
    <property type="entry name" value="HIV-1-like_HR1-HR2"/>
    <property type="match status" value="1"/>
</dbReference>
<comment type="similarity">
    <text evidence="32">Belongs to the HIV-1 env protein family.</text>
</comment>
<evidence type="ECO:0000256" key="6">
    <source>
        <dbReference type="ARBA" id="ARBA00004650"/>
    </source>
</evidence>
<keyword evidence="21 32" id="KW-1164">Virus endocytosis by host</keyword>
<dbReference type="GO" id="GO:0005198">
    <property type="term" value="F:structural molecule activity"/>
    <property type="evidence" value="ECO:0007669"/>
    <property type="project" value="UniProtKB-UniRule"/>
</dbReference>
<evidence type="ECO:0000256" key="24">
    <source>
        <dbReference type="ARBA" id="ARBA00023054"/>
    </source>
</evidence>
<dbReference type="GO" id="GO:0052031">
    <property type="term" value="P:symbiont-mediated perturbation of host defense response"/>
    <property type="evidence" value="ECO:0007669"/>
    <property type="project" value="UniProtKB-UniRule"/>
</dbReference>
<dbReference type="GO" id="GO:0055036">
    <property type="term" value="C:virion membrane"/>
    <property type="evidence" value="ECO:0007669"/>
    <property type="project" value="UniProtKB-SubCell"/>
</dbReference>
<evidence type="ECO:0000313" key="36">
    <source>
        <dbReference type="EMBL" id="AKQ20958.1"/>
    </source>
</evidence>
<dbReference type="SUPFAM" id="SSF58069">
    <property type="entry name" value="Virus ectodomain"/>
    <property type="match status" value="1"/>
</dbReference>
<dbReference type="GO" id="GO:0019064">
    <property type="term" value="P:fusion of virus membrane with host plasma membrane"/>
    <property type="evidence" value="ECO:0007669"/>
    <property type="project" value="UniProtKB-UniRule"/>
</dbReference>
<feature type="chain" id="PRO_5023247092" description="Envelope glycoprotein gp160" evidence="32">
    <location>
        <begin position="32"/>
        <end position="846"/>
    </location>
</feature>
<evidence type="ECO:0000256" key="25">
    <source>
        <dbReference type="ARBA" id="ARBA00023136"/>
    </source>
</evidence>
<comment type="PTM">
    <text evidence="32">Highly glycosylated by host. The high number of glycan on the protein is reffered to as 'glycan shield' because it contributes to hide protein sequence from adaptive immune system.</text>
</comment>
<comment type="function">
    <text evidence="32">Transmembrane protein gp41: Acts as a class I viral fusion protein. Under the current model, the protein has at least 3 conformational states: pre-fusion native state, pre-hairpin intermediate state, and post-fusion hairpin state. During fusion of viral and target intracellular membranes, the coiled coil regions (heptad repeats) assume a trimer-of-hairpins structure, positioning the fusion peptide in close proximity to the C-terminal region of the ectodomain. The formation of this structure appears to drive apposition and subsequent fusion of viral and target cell membranes. Complete fusion occurs in host cell endosomes and is dynamin-dependent, however some lipid transfer might occur at the plasma membrane. The virus undergoes clathrin-dependent internalization long before endosomal fusion, thus minimizing the surface exposure of conserved viral epitopes during fusion and reducing the efficacy of inhibitors targeting these epitopes. Membranes fusion leads to delivery of the nucleocapsid into the cytoplasm.</text>
</comment>
<evidence type="ECO:0000256" key="22">
    <source>
        <dbReference type="ARBA" id="ARBA00022989"/>
    </source>
</evidence>
<dbReference type="GO" id="GO:0044175">
    <property type="term" value="C:host cell endosome membrane"/>
    <property type="evidence" value="ECO:0007669"/>
    <property type="project" value="UniProtKB-SubCell"/>
</dbReference>
<comment type="subcellular location">
    <molecule>Surface protein gp120</molecule>
    <subcellularLocation>
        <location evidence="32">Virion membrane</location>
        <topology evidence="32">Peripheral membrane protein</topology>
    </subcellularLocation>
    <subcellularLocation>
        <location evidence="32">Host cell membrane</location>
        <topology evidence="32">Peripheral membrane protein</topology>
    </subcellularLocation>
    <subcellularLocation>
        <location evidence="32">Host endosome membrane</location>
        <topology evidence="32">Single-pass type I membrane protein</topology>
    </subcellularLocation>
    <text evidence="32">The surface protein is not anchored to the viral envelope, but associates with the extravirion surface through its binding to TM. It is probably concentrated at the site of budding and incorporated into the virions possibly by contacts between the cytoplasmic tail of Env and the N-terminus of Gag.</text>
</comment>
<evidence type="ECO:0000256" key="30">
    <source>
        <dbReference type="ARBA" id="ARBA00023288"/>
    </source>
</evidence>
<comment type="miscellaneous">
    <text evidence="32">HIV-1 lineages are divided in three main groups, M (for Major), O (for Outlier), and N (for New, or Non-M, Non-O). The vast majority of strains found worldwide belong to the group M. Group O seems to be endemic to and largely confined to Cameroon and neighboring countries in West Central Africa, where these viruses represent a small minority of HIV-1 strains. The group N is represented by a limited number of isolates from Cameroonian persons. The group M is further subdivided in 9 clades or subtypes (A to D, F to H, J and K).</text>
</comment>
<keyword evidence="13 32" id="KW-0165">Cleavage on pair of basic residues</keyword>
<evidence type="ECO:0000256" key="29">
    <source>
        <dbReference type="ARBA" id="ARBA00023280"/>
    </source>
</evidence>
<feature type="transmembrane region" description="Helical" evidence="33">
    <location>
        <begin position="502"/>
        <end position="525"/>
    </location>
</feature>
<evidence type="ECO:0000256" key="33">
    <source>
        <dbReference type="RuleBase" id="RU363095"/>
    </source>
</evidence>
<keyword evidence="18 32" id="KW-0946">Virion</keyword>
<feature type="disulfide bond" evidence="32">
    <location>
        <begin position="588"/>
        <end position="594"/>
    </location>
</feature>
<feature type="disulfide bond" evidence="32">
    <location>
        <begin position="53"/>
        <end position="73"/>
    </location>
</feature>
<comment type="domain">
    <text evidence="32">The membrane proximal external region (MPER) present in gp41 is a tryptophan-rich region recognized by the antibodies 2F5, Z13, and 4E10. MPER seems to play a role in fusion.</text>
</comment>
<keyword evidence="15 32" id="KW-0053">Apoptosis</keyword>
<dbReference type="GO" id="GO:0019082">
    <property type="term" value="P:viral protein processing"/>
    <property type="evidence" value="ECO:0007669"/>
    <property type="project" value="UniProtKB-UniRule"/>
</dbReference>
<keyword evidence="31 32" id="KW-1160">Virus entry into host cell</keyword>
<keyword evidence="19 32" id="KW-1043">Host membrane</keyword>
<organism evidence="36">
    <name type="scientific">Human immunodeficiency virus type 1</name>
    <name type="common">HIV-1</name>
    <dbReference type="NCBI Taxonomy" id="11676"/>
    <lineage>
        <taxon>Viruses</taxon>
        <taxon>Riboviria</taxon>
        <taxon>Pararnavirae</taxon>
        <taxon>Artverviricota</taxon>
        <taxon>Revtraviricetes</taxon>
        <taxon>Ortervirales</taxon>
        <taxon>Retroviridae</taxon>
        <taxon>Orthoretrovirinae</taxon>
        <taxon>Lentivirus</taxon>
        <taxon>Lentivirus humimdef1</taxon>
    </lineage>
</organism>
<protein>
    <recommendedName>
        <fullName evidence="32">Envelope glycoprotein gp160</fullName>
    </recommendedName>
    <alternativeName>
        <fullName evidence="32">Env polyprotein</fullName>
    </alternativeName>
    <component>
        <recommendedName>
            <fullName evidence="32">Surface protein gp120</fullName>
            <shortName evidence="32">SU</shortName>
        </recommendedName>
        <alternativeName>
            <fullName evidence="32">Glycoprotein 120</fullName>
            <shortName evidence="32">gp120</shortName>
        </alternativeName>
    </component>
    <component>
        <recommendedName>
            <fullName evidence="32">Transmembrane protein gp41</fullName>
            <shortName evidence="32">TM</shortName>
        </recommendedName>
        <alternativeName>
            <fullName evidence="32">Glycoprotein 41</fullName>
            <shortName evidence="32">gp41</shortName>
        </alternativeName>
    </component>
</protein>
<feature type="region of interest" description="Fusion peptide" evidence="32">
    <location>
        <begin position="502"/>
        <end position="522"/>
    </location>
</feature>
<dbReference type="Pfam" id="PF00517">
    <property type="entry name" value="GP41"/>
    <property type="match status" value="1"/>
</dbReference>
<evidence type="ECO:0000256" key="4">
    <source>
        <dbReference type="ARBA" id="ARBA00004563"/>
    </source>
</evidence>
<name>A0A0K0P965_HV1</name>
<dbReference type="GO" id="GO:1903911">
    <property type="term" value="P:positive regulation of receptor clustering"/>
    <property type="evidence" value="ECO:0007669"/>
    <property type="project" value="UniProtKB-UniRule"/>
</dbReference>
<feature type="domain" description="Human immunodeficiency virus 1 envelope glycoprotein Gp120" evidence="34">
    <location>
        <begin position="33"/>
        <end position="136"/>
    </location>
</feature>
<accession>A0A0K0P965</accession>
<evidence type="ECO:0000256" key="32">
    <source>
        <dbReference type="HAMAP-Rule" id="MF_04083"/>
    </source>
</evidence>
<keyword evidence="10 32" id="KW-1165">Clathrin-mediated endocytosis of virus by host</keyword>
<comment type="PTM">
    <text evidence="32">Palmitoylation of the transmembrane protein and of Env polyprotein (prior to its proteolytic cleavage) is essential for their association with host cell membrane lipid rafts. Palmitoylation is therefore required for envelope trafficking to classical lipid rafts, but not for viral replication.</text>
</comment>
<evidence type="ECO:0000256" key="9">
    <source>
        <dbReference type="ARBA" id="ARBA00022511"/>
    </source>
</evidence>
<keyword evidence="17 32" id="KW-1161">Viral attachment to host cell</keyword>
<feature type="region of interest" description="Immunosuppression" evidence="32">
    <location>
        <begin position="564"/>
        <end position="582"/>
    </location>
</feature>
<dbReference type="InterPro" id="IPR036377">
    <property type="entry name" value="Gp120_core_sf"/>
</dbReference>
<feature type="chain" id="PRO_5023247091" description="Transmembrane protein gp41" evidence="32">
    <location>
        <begin position="502"/>
        <end position="846"/>
    </location>
</feature>
<comment type="function">
    <text evidence="32">Envelope glycoprotein gp160: Oligomerizes in the host endoplasmic reticulum into predominantly trimers. In a second time, gp160 transits in the host Golgi, where glycosylation is completed. The precursor is then proteolytically cleaved in the trans-Golgi and thereby activated by cellular furin or furin-like proteases to produce gp120 and gp41.</text>
</comment>
<evidence type="ECO:0000256" key="15">
    <source>
        <dbReference type="ARBA" id="ARBA00022703"/>
    </source>
</evidence>
<reference evidence="36" key="1">
    <citation type="journal article" date="2015" name="PLoS Pathog.">
        <title>The Broad Neutralizing Antibody Responses after HIV-1 Superinfection Are Not Dominated by Antibodies Directed to Epitopes Common in Single Infection.</title>
        <authorList>
            <person name="Cortez V."/>
            <person name="Wang B."/>
            <person name="Dingens A."/>
            <person name="Chen M.M."/>
            <person name="Ronen K."/>
            <person name="Georgiev I.S."/>
            <person name="McClelland R.S."/>
            <person name="Overbaugh J."/>
        </authorList>
    </citation>
    <scope>NUCLEOTIDE SEQUENCE</scope>
    <source>
        <strain evidence="36">QB850.632p.D4</strain>
    </source>
</reference>
<comment type="subcellular location">
    <subcellularLocation>
        <location evidence="3">Host cell membrane</location>
        <topology evidence="3">Peripheral membrane protein</topology>
    </subcellularLocation>
    <subcellularLocation>
        <location evidence="1">Host cell membrane</location>
        <topology evidence="1">Single-pass type I membrane protein</topology>
    </subcellularLocation>
    <subcellularLocation>
        <location evidence="2">Host endosome membrane</location>
        <topology evidence="2">Peripheral membrane protein</topology>
    </subcellularLocation>
    <subcellularLocation>
        <location evidence="5">Host endosome membrane</location>
        <topology evidence="5">Single-pass type I membrane protein</topology>
    </subcellularLocation>
    <subcellularLocation>
        <location evidence="6">Virion membrane</location>
        <topology evidence="6">Peripheral membrane protein</topology>
    </subcellularLocation>
    <subcellularLocation>
        <location evidence="4">Virion membrane</location>
        <topology evidence="4">Single-pass type I membrane protein</topology>
    </subcellularLocation>
</comment>
<keyword evidence="14 32" id="KW-0812">Transmembrane</keyword>
<dbReference type="InterPro" id="IPR037527">
    <property type="entry name" value="Gp160"/>
</dbReference>
<dbReference type="FunFam" id="2.170.40.20:FF:000003">
    <property type="entry name" value="Envelope glycoprotein gp160"/>
    <property type="match status" value="1"/>
</dbReference>
<dbReference type="GO" id="GO:1903908">
    <property type="term" value="P:positive regulation of plasma membrane raft polarization"/>
    <property type="evidence" value="ECO:0007669"/>
    <property type="project" value="UniProtKB-UniRule"/>
</dbReference>
<keyword evidence="28 32" id="KW-0325">Glycoprotein</keyword>
<keyword evidence="26 32" id="KW-0564">Palmitate</keyword>
<comment type="function">
    <text evidence="32">Surface protein gp120: Attaches the virus to the host lymphoid cell by binding to the primary receptor CD4. This interaction induces a structural rearrangement creating a high affinity binding site for a chemokine coreceptor like CXCR4 and/or CCR5. Acts as a ligand for CD209/DC-SIGN and CLEC4M/DC-SIGNR, which are respectively found on dendritic cells (DCs), and on endothelial cells of liver sinusoids and lymph node sinuses. These interactions allow capture of viral particles at mucosal surfaces by these cells and subsequent transmission to permissive cells. HIV subverts the migration properties of dendritic cells to gain access to CD4+ T-cells in lymph nodes. Virus transmission to permissive T-cells occurs either in trans (without DCs infection, through viral capture and transmission), or in cis (following DCs productive infection, through the usual CD4-gp120 interaction), thereby inducing a robust infection. In trans infection, bound virions remain infectious over days and it is proposed that they are not degraded, but protected in non-lysosomal acidic organelles within the DCs close to the cell membrane thus contributing to the viral infectious potential during DCs' migration from the periphery to the lymphoid tissues. On arrival at lymphoid tissues, intact virions recycle back to DCs' cell surface allowing virus transmission to CD4+ T-cells.</text>
</comment>
<feature type="site" description="Cleavage; by host furin" evidence="32">
    <location>
        <begin position="501"/>
        <end position="502"/>
    </location>
</feature>
<keyword evidence="24 32" id="KW-0175">Coiled coil</keyword>
<feature type="region of interest" description="CD4-binding loop" evidence="32">
    <location>
        <begin position="356"/>
        <end position="366"/>
    </location>
</feature>
<feature type="topological domain" description="Cytoplasmic" evidence="32">
    <location>
        <begin position="696"/>
        <end position="846"/>
    </location>
</feature>
<sequence>MRVREIERNYQHWWRWDTVLLGMLMICNVKGNLWVTVYYGVPVWRDAETTLFCASDAKAYKTEMHNVWATHACVPTDPNPQEIHLENVTEEFNMWKNNMVEQMHTDIISLWDQSLKPCVKLTPLCVTLNCANVSRNNFQGDGGEMKNCSFNITTELRDKRQKVYSLFYRLDIVQIQDNSSNSSEYRLINCNTSAITQACPKVSFDPIPIHYCAPAGFAILKCKDEEFNGTGPCKNVSTVHCTHGIKPVVSTQLLLNGSLAEKEVKIRSENITNNVKNIIVQLNESVIINCTRPNNNTRTSIRIGPGQAFYATGDIIGDIRQAHCNVSKSKWNETLQKVVTQLRKYFRNKTIIFNTSSGGDLEITTHSFNCGGEFFYCNTSGLFNSTWGHNASMQENSTESNDTITLPCKIKQIINMWQRAGQAIYAPPIPGVIRCESNITGLILTRDGGDNNSTNETFRPGGGDMRDNWRSELYKYKVVRIEPLGLAPTRAKRMVVEREKRAIGLGAMFLGFLGAAGSTMGAASLTLTVQARQLLAGIVQQQSNLLRAIEAQQHLLQLTVWGVKQLQARVLAVESYLKDQQLLGVWGCSGKHICTTNVPWNSSWSNKTVEQIWDNMTWMEWEREIDNYTGIIYSLIEKSQLQQEKNEQELLQLDKWASLWNWFSITKWLWYIKIFIMIVGGLIGLRIVFAVLSVVNRVRQGYSPLSFQTLLPTPRGLDRPEGIEEEGGEQGRDRSIRLVNGLSALIWDDLRSLCLFSYHRLRDLILIATRIVELLGRRGWEAIKYLWNLLQYWIQELKNSAISLFDTIAIVVAGWTDRIIEIGQAIGRAILHIPRRIRQGFERALL</sequence>
<dbReference type="Gene3D" id="1.20.5.490">
    <property type="entry name" value="Single helix bin"/>
    <property type="match status" value="1"/>
</dbReference>
<evidence type="ECO:0000259" key="35">
    <source>
        <dbReference type="Pfam" id="PF00517"/>
    </source>
</evidence>
<evidence type="ECO:0000256" key="7">
    <source>
        <dbReference type="ARBA" id="ARBA00022506"/>
    </source>
</evidence>
<dbReference type="GO" id="GO:0075512">
    <property type="term" value="P:clathrin-dependent endocytosis of virus by host cell"/>
    <property type="evidence" value="ECO:0007669"/>
    <property type="project" value="UniProtKB-UniRule"/>
</dbReference>
<dbReference type="GO" id="GO:0019031">
    <property type="term" value="C:viral envelope"/>
    <property type="evidence" value="ECO:0007669"/>
    <property type="project" value="UniProtKB-KW"/>
</dbReference>
<evidence type="ECO:0000256" key="3">
    <source>
        <dbReference type="ARBA" id="ARBA00004505"/>
    </source>
</evidence>
<evidence type="ECO:0000256" key="10">
    <source>
        <dbReference type="ARBA" id="ARBA00022570"/>
    </source>
</evidence>
<keyword evidence="23 32" id="KW-1039">Host endosome</keyword>
<evidence type="ECO:0000259" key="34">
    <source>
        <dbReference type="Pfam" id="PF00516"/>
    </source>
</evidence>
<evidence type="ECO:0000256" key="5">
    <source>
        <dbReference type="ARBA" id="ARBA00004578"/>
    </source>
</evidence>